<proteinExistence type="predicted"/>
<keyword evidence="2" id="KW-1185">Reference proteome</keyword>
<organism evidence="1 2">
    <name type="scientific">Pluteus cervinus</name>
    <dbReference type="NCBI Taxonomy" id="181527"/>
    <lineage>
        <taxon>Eukaryota</taxon>
        <taxon>Fungi</taxon>
        <taxon>Dikarya</taxon>
        <taxon>Basidiomycota</taxon>
        <taxon>Agaricomycotina</taxon>
        <taxon>Agaricomycetes</taxon>
        <taxon>Agaricomycetidae</taxon>
        <taxon>Agaricales</taxon>
        <taxon>Pluteineae</taxon>
        <taxon>Pluteaceae</taxon>
        <taxon>Pluteus</taxon>
    </lineage>
</organism>
<evidence type="ECO:0000313" key="1">
    <source>
        <dbReference type="EMBL" id="TFK76092.1"/>
    </source>
</evidence>
<name>A0ACD3BEQ7_9AGAR</name>
<reference evidence="1 2" key="1">
    <citation type="journal article" date="2019" name="Nat. Ecol. Evol.">
        <title>Megaphylogeny resolves global patterns of mushroom evolution.</title>
        <authorList>
            <person name="Varga T."/>
            <person name="Krizsan K."/>
            <person name="Foldi C."/>
            <person name="Dima B."/>
            <person name="Sanchez-Garcia M."/>
            <person name="Sanchez-Ramirez S."/>
            <person name="Szollosi G.J."/>
            <person name="Szarkandi J.G."/>
            <person name="Papp V."/>
            <person name="Albert L."/>
            <person name="Andreopoulos W."/>
            <person name="Angelini C."/>
            <person name="Antonin V."/>
            <person name="Barry K.W."/>
            <person name="Bougher N.L."/>
            <person name="Buchanan P."/>
            <person name="Buyck B."/>
            <person name="Bense V."/>
            <person name="Catcheside P."/>
            <person name="Chovatia M."/>
            <person name="Cooper J."/>
            <person name="Damon W."/>
            <person name="Desjardin D."/>
            <person name="Finy P."/>
            <person name="Geml J."/>
            <person name="Haridas S."/>
            <person name="Hughes K."/>
            <person name="Justo A."/>
            <person name="Karasinski D."/>
            <person name="Kautmanova I."/>
            <person name="Kiss B."/>
            <person name="Kocsube S."/>
            <person name="Kotiranta H."/>
            <person name="LaButti K.M."/>
            <person name="Lechner B.E."/>
            <person name="Liimatainen K."/>
            <person name="Lipzen A."/>
            <person name="Lukacs Z."/>
            <person name="Mihaltcheva S."/>
            <person name="Morgado L.N."/>
            <person name="Niskanen T."/>
            <person name="Noordeloos M.E."/>
            <person name="Ohm R.A."/>
            <person name="Ortiz-Santana B."/>
            <person name="Ovrebo C."/>
            <person name="Racz N."/>
            <person name="Riley R."/>
            <person name="Savchenko A."/>
            <person name="Shiryaev A."/>
            <person name="Soop K."/>
            <person name="Spirin V."/>
            <person name="Szebenyi C."/>
            <person name="Tomsovsky M."/>
            <person name="Tulloss R.E."/>
            <person name="Uehling J."/>
            <person name="Grigoriev I.V."/>
            <person name="Vagvolgyi C."/>
            <person name="Papp T."/>
            <person name="Martin F.M."/>
            <person name="Miettinen O."/>
            <person name="Hibbett D.S."/>
            <person name="Nagy L.G."/>
        </authorList>
    </citation>
    <scope>NUCLEOTIDE SEQUENCE [LARGE SCALE GENOMIC DNA]</scope>
    <source>
        <strain evidence="1 2">NL-1719</strain>
    </source>
</reference>
<feature type="non-terminal residue" evidence="1">
    <location>
        <position position="1"/>
    </location>
</feature>
<dbReference type="EMBL" id="ML208261">
    <property type="protein sequence ID" value="TFK76092.1"/>
    <property type="molecule type" value="Genomic_DNA"/>
</dbReference>
<accession>A0ACD3BEQ7</accession>
<evidence type="ECO:0000313" key="2">
    <source>
        <dbReference type="Proteomes" id="UP000308600"/>
    </source>
</evidence>
<sequence length="111" mass="12842">HLDFQMQVFDNRKPGGHGRAPDCQFGYRHGGQLQGQVTLHHTRGSTHLSYFARGYPDGCVCLWDYRNTQQPVIKMKRQRDDPVVHATFDRSHVVCFGKESVTFFNYQEPDS</sequence>
<gene>
    <name evidence="1" type="ORF">BDN72DRAFT_756871</name>
</gene>
<protein>
    <submittedName>
        <fullName evidence="1">Uncharacterized protein</fullName>
    </submittedName>
</protein>
<dbReference type="Proteomes" id="UP000308600">
    <property type="component" value="Unassembled WGS sequence"/>
</dbReference>